<feature type="domain" description="Long Rib" evidence="3">
    <location>
        <begin position="445"/>
        <end position="535"/>
    </location>
</feature>
<evidence type="ECO:0000313" key="5">
    <source>
        <dbReference type="EMBL" id="QNP90331.1"/>
    </source>
</evidence>
<evidence type="ECO:0000259" key="3">
    <source>
        <dbReference type="Pfam" id="PF18957"/>
    </source>
</evidence>
<evidence type="ECO:0000313" key="6">
    <source>
        <dbReference type="Proteomes" id="UP000516235"/>
    </source>
</evidence>
<dbReference type="KEGG" id="cluj:IAU68_00580"/>
<evidence type="ECO:0000256" key="2">
    <source>
        <dbReference type="SAM" id="SignalP"/>
    </source>
</evidence>
<gene>
    <name evidence="4" type="ORF">H7348_08375</name>
    <name evidence="5" type="ORF">IAU68_00580</name>
</gene>
<protein>
    <recommendedName>
        <fullName evidence="3">Long Rib domain-containing protein</fullName>
    </recommendedName>
</protein>
<dbReference type="Proteomes" id="UP000516235">
    <property type="component" value="Chromosome"/>
</dbReference>
<feature type="compositionally biased region" description="Low complexity" evidence="1">
    <location>
        <begin position="1055"/>
        <end position="1070"/>
    </location>
</feature>
<dbReference type="EMBL" id="JACMYE010000006">
    <property type="protein sequence ID" value="MBC3179315.1"/>
    <property type="molecule type" value="Genomic_DNA"/>
</dbReference>
<evidence type="ECO:0000313" key="4">
    <source>
        <dbReference type="EMBL" id="MBC3179315.1"/>
    </source>
</evidence>
<keyword evidence="2" id="KW-0732">Signal</keyword>
<proteinExistence type="predicted"/>
<dbReference type="InterPro" id="IPR044055">
    <property type="entry name" value="RibLong"/>
</dbReference>
<accession>A0A7H0JZ65</accession>
<keyword evidence="7" id="KW-1185">Reference proteome</keyword>
<organism evidence="5 6">
    <name type="scientific">Corynebacterium lujinxingii</name>
    <dbReference type="NCBI Taxonomy" id="2763010"/>
    <lineage>
        <taxon>Bacteria</taxon>
        <taxon>Bacillati</taxon>
        <taxon>Actinomycetota</taxon>
        <taxon>Actinomycetes</taxon>
        <taxon>Mycobacteriales</taxon>
        <taxon>Corynebacteriaceae</taxon>
        <taxon>Corynebacterium</taxon>
    </lineage>
</organism>
<feature type="compositionally biased region" description="Basic and acidic residues" evidence="1">
    <location>
        <begin position="1071"/>
        <end position="1086"/>
    </location>
</feature>
<dbReference type="AlphaFoldDB" id="A0A7H0JZ65"/>
<reference evidence="6 7" key="1">
    <citation type="submission" date="2020-08" db="EMBL/GenBank/DDBJ databases">
        <title>novel species in genus Corynebacterium.</title>
        <authorList>
            <person name="Zhang G."/>
        </authorList>
    </citation>
    <scope>NUCLEOTIDE SEQUENCE [LARGE SCALE GENOMIC DNA]</scope>
    <source>
        <strain evidence="5">Zg-917</strain>
        <strain evidence="6 7">zg-917</strain>
    </source>
</reference>
<feature type="region of interest" description="Disordered" evidence="1">
    <location>
        <begin position="1028"/>
        <end position="1086"/>
    </location>
</feature>
<feature type="domain" description="Long Rib" evidence="3">
    <location>
        <begin position="752"/>
        <end position="813"/>
    </location>
</feature>
<feature type="domain" description="Long Rib" evidence="3">
    <location>
        <begin position="537"/>
        <end position="625"/>
    </location>
</feature>
<dbReference type="RefSeq" id="WP_171193155.1">
    <property type="nucleotide sequence ID" value="NZ_CP061032.1"/>
</dbReference>
<feature type="chain" id="PRO_5028891887" description="Long Rib domain-containing protein" evidence="2">
    <location>
        <begin position="28"/>
        <end position="1086"/>
    </location>
</feature>
<dbReference type="Proteomes" id="UP000642876">
    <property type="component" value="Unassembled WGS sequence"/>
</dbReference>
<feature type="domain" description="Long Rib" evidence="3">
    <location>
        <begin position="628"/>
        <end position="716"/>
    </location>
</feature>
<dbReference type="NCBIfam" id="NF038186">
    <property type="entry name" value="YPDG_rpt"/>
    <property type="match status" value="5"/>
</dbReference>
<evidence type="ECO:0000313" key="7">
    <source>
        <dbReference type="Proteomes" id="UP000642876"/>
    </source>
</evidence>
<feature type="signal peptide" evidence="2">
    <location>
        <begin position="1"/>
        <end position="27"/>
    </location>
</feature>
<feature type="domain" description="Long Rib" evidence="3">
    <location>
        <begin position="346"/>
        <end position="440"/>
    </location>
</feature>
<name>A0A7H0JZ65_9CORY</name>
<dbReference type="EMBL" id="CP061032">
    <property type="protein sequence ID" value="QNP90331.1"/>
    <property type="molecule type" value="Genomic_DNA"/>
</dbReference>
<dbReference type="Pfam" id="PF18957">
    <property type="entry name" value="RibLong"/>
    <property type="match status" value="5"/>
</dbReference>
<sequence length="1086" mass="114662">MNPKKIAASAVALALGTSAIVAPHATALPEKFVSPPGAVGNPGQEECQVVMEDTVSTSRPDEAREAYQSGVSAGVALNRANTEYLTWVTLDKKGERIFERAEAEFDVINYASKDVTQSFTVKEQQPGALTFDAKFPESGDAVALDVTDIIPADTKEFTLAKRGTQNVSVGLGLNNSLDKQTWAWKINQPSAMGSTGTSVKTWGIVEVAPWPFETDNCMPITASSTESKAIIADGNEYDTGITVANAENDFERLTGNVTVGGKAVTDAKVRVDANGKVYVTLPKNATGGVDDNKPAKVDVQLLAQPREETKDSEHEAYNSPQALRVLDDLGRVDQDSPEFTGEVPVQKFAPEYKSPATVKPGKTVNVALAKQPGDVRGKVIDATYTVKNAPEGWTAGPAEDGTLKVTAPKDTKGGDTAEFAVEVAYPDGSVDTLKPVVNVKDFDATVTTPGYGTEKGKRGTEVTLTQIKDLPKGSTFQITPGQDLGEWTPEIDPNTGEITVTIPKGANPGDTQTILVDVKYPDGSTDAKVPAKVIVLNEPAYGQITDKPGETVELPQTGDVVEGSTFEIATDQDLGEWKPVIDPETGKITVTIPENANPGDVKEILVNVTDPNSDTPDTVPAKVIVHGAPKYPAVEKTPGDDVTLTPGKDNVPEDSTFEITPDQDLGDWEPVIDPKTGEITVQVPENAKPGDSKTIDVTVTYPTGKTDEVPAKITVKDPTTAPGEVPGTGNVIIVYPGDKQQFTPEFPNGDGKDITFEIRDSWKVPEGWDITIDPKTGDLTITPPADLKPNTTITVPVEVTYPNGETKTIEVPVRSAEGTIPAVPGKDNPLVIYVPRDRNGEIATPDGWIIERKGDNIYVTVPEGTKSGEYDVTIPGKDGNTTITVEVVQPNNLVTEQGSSENLQKCLAGMSSESNPLLWLVPLGLLVAIGAPLAGPIGQELGKAAANVSAQMNIPNPFEDLGIGGNTNRRPQPEWMRQIQVEAGRLQAQFGPQVTQAAALGLSIAGLAAGIGVLSALCKDGELPEWAQSSAKAEGEGSSVKDVFGEGSSSKEGDAAAGSSAEGSSSQAEETVVKETTVEKAPKSEA</sequence>
<evidence type="ECO:0000256" key="1">
    <source>
        <dbReference type="SAM" id="MobiDB-lite"/>
    </source>
</evidence>